<comment type="caution">
    <text evidence="2">The sequence shown here is derived from an EMBL/GenBank/DDBJ whole genome shotgun (WGS) entry which is preliminary data.</text>
</comment>
<accession>A0A2B4S903</accession>
<proteinExistence type="predicted"/>
<dbReference type="AlphaFoldDB" id="A0A2B4S903"/>
<dbReference type="Proteomes" id="UP000225706">
    <property type="component" value="Unassembled WGS sequence"/>
</dbReference>
<gene>
    <name evidence="2" type="ORF">AWC38_SpisGene10296</name>
</gene>
<feature type="compositionally biased region" description="Polar residues" evidence="1">
    <location>
        <begin position="71"/>
        <end position="82"/>
    </location>
</feature>
<protein>
    <submittedName>
        <fullName evidence="2">Uncharacterized protein</fullName>
    </submittedName>
</protein>
<evidence type="ECO:0000313" key="3">
    <source>
        <dbReference type="Proteomes" id="UP000225706"/>
    </source>
</evidence>
<feature type="compositionally biased region" description="Basic residues" evidence="1">
    <location>
        <begin position="85"/>
        <end position="95"/>
    </location>
</feature>
<organism evidence="2 3">
    <name type="scientific">Stylophora pistillata</name>
    <name type="common">Smooth cauliflower coral</name>
    <dbReference type="NCBI Taxonomy" id="50429"/>
    <lineage>
        <taxon>Eukaryota</taxon>
        <taxon>Metazoa</taxon>
        <taxon>Cnidaria</taxon>
        <taxon>Anthozoa</taxon>
        <taxon>Hexacorallia</taxon>
        <taxon>Scleractinia</taxon>
        <taxon>Astrocoeniina</taxon>
        <taxon>Pocilloporidae</taxon>
        <taxon>Stylophora</taxon>
    </lineage>
</organism>
<sequence length="403" mass="44625">MPGNSSHVHPTFIMAANQADEIKQIAKEAIENINRMASLITNGTVPSATQNISASSSSASAISELQRRFPTLNSRSAMSTVPRSSGRRSSSRSRVHPYESTASSVGRPVRSSIVTRDAIIIEKGHEHMPSKTEKVQMERKRRVVSGFDVDRNWEAEELHKQLSSLLKGTEMEDLRFEIVKNCGGTLLTPNIPSGKKIDATLLFKSISPTGHIIIRLLDYLPHVDKEIEEMLSKSVFDFDHKESEIDNNDVLLVEAKHQPSSTSTSAEPAKEESTTATVFPATCQGYCDIDCPFDIQSILDKAKSLNLSEPIEVLRFLQQEINDYCFVGLMIAIAMLQNGQMPTYIEEDLLQEILSSSKTSSPCVPELQRGLEQLGMLSSLRQLPMLQYLLRPGAEGKLTVPIL</sequence>
<evidence type="ECO:0000256" key="1">
    <source>
        <dbReference type="SAM" id="MobiDB-lite"/>
    </source>
</evidence>
<reference evidence="3" key="1">
    <citation type="journal article" date="2017" name="bioRxiv">
        <title>Comparative analysis of the genomes of Stylophora pistillata and Acropora digitifera provides evidence for extensive differences between species of corals.</title>
        <authorList>
            <person name="Voolstra C.R."/>
            <person name="Li Y."/>
            <person name="Liew Y.J."/>
            <person name="Baumgarten S."/>
            <person name="Zoccola D."/>
            <person name="Flot J.-F."/>
            <person name="Tambutte S."/>
            <person name="Allemand D."/>
            <person name="Aranda M."/>
        </authorList>
    </citation>
    <scope>NUCLEOTIDE SEQUENCE [LARGE SCALE GENOMIC DNA]</scope>
</reference>
<dbReference type="EMBL" id="LSMT01000160">
    <property type="protein sequence ID" value="PFX25077.1"/>
    <property type="molecule type" value="Genomic_DNA"/>
</dbReference>
<evidence type="ECO:0000313" key="2">
    <source>
        <dbReference type="EMBL" id="PFX25077.1"/>
    </source>
</evidence>
<name>A0A2B4S903_STYPI</name>
<feature type="region of interest" description="Disordered" evidence="1">
    <location>
        <begin position="68"/>
        <end position="107"/>
    </location>
</feature>
<keyword evidence="3" id="KW-1185">Reference proteome</keyword>
<dbReference type="OrthoDB" id="5977147at2759"/>